<dbReference type="InterPro" id="IPR023332">
    <property type="entry name" value="Proteasome_alpha-type"/>
</dbReference>
<dbReference type="SMART" id="SM00948">
    <property type="entry name" value="Proteasome_A_N"/>
    <property type="match status" value="1"/>
</dbReference>
<dbReference type="OrthoDB" id="5835702at2759"/>
<comment type="subcellular location">
    <subcellularLocation>
        <location evidence="7">Cytoplasm</location>
    </subcellularLocation>
    <subcellularLocation>
        <location evidence="7">Nucleus</location>
    </subcellularLocation>
</comment>
<name>A0A1W0X334_HYPEX</name>
<dbReference type="Gene3D" id="3.60.20.10">
    <property type="entry name" value="Glutamine Phosphoribosylpyrophosphate, subunit 1, domain 1"/>
    <property type="match status" value="1"/>
</dbReference>
<organism evidence="9 10">
    <name type="scientific">Hypsibius exemplaris</name>
    <name type="common">Freshwater tardigrade</name>
    <dbReference type="NCBI Taxonomy" id="2072580"/>
    <lineage>
        <taxon>Eukaryota</taxon>
        <taxon>Metazoa</taxon>
        <taxon>Ecdysozoa</taxon>
        <taxon>Tardigrada</taxon>
        <taxon>Eutardigrada</taxon>
        <taxon>Parachela</taxon>
        <taxon>Hypsibioidea</taxon>
        <taxon>Hypsibiidae</taxon>
        <taxon>Hypsibius</taxon>
    </lineage>
</organism>
<evidence type="ECO:0000313" key="10">
    <source>
        <dbReference type="Proteomes" id="UP000192578"/>
    </source>
</evidence>
<evidence type="ECO:0000256" key="7">
    <source>
        <dbReference type="RuleBase" id="RU000551"/>
    </source>
</evidence>
<evidence type="ECO:0000313" key="9">
    <source>
        <dbReference type="EMBL" id="OQV21831.1"/>
    </source>
</evidence>
<keyword evidence="4 7" id="KW-0539">Nucleus</keyword>
<comment type="subunit">
    <text evidence="7">The 20S proteasome core is composed of 28 subunits that are arranged in four stacked rings, resulting in a barrel-shaped structure. The two end rings are each formed by seven alpha subunits, and the two central rings are each formed by seven beta subunits.</text>
</comment>
<evidence type="ECO:0000256" key="5">
    <source>
        <dbReference type="ARBA" id="ARBA00026071"/>
    </source>
</evidence>
<dbReference type="AlphaFoldDB" id="A0A1W0X334"/>
<evidence type="ECO:0000259" key="8">
    <source>
        <dbReference type="PROSITE" id="PS00388"/>
    </source>
</evidence>
<dbReference type="SUPFAM" id="SSF56235">
    <property type="entry name" value="N-terminal nucleophile aminohydrolases (Ntn hydrolases)"/>
    <property type="match status" value="1"/>
</dbReference>
<evidence type="ECO:0000256" key="3">
    <source>
        <dbReference type="ARBA" id="ARBA00022942"/>
    </source>
</evidence>
<feature type="domain" description="Proteasome alpha-type subunits" evidence="8">
    <location>
        <begin position="9"/>
        <end position="31"/>
    </location>
</feature>
<dbReference type="GO" id="GO:0005737">
    <property type="term" value="C:cytoplasm"/>
    <property type="evidence" value="ECO:0007669"/>
    <property type="project" value="UniProtKB-SubCell"/>
</dbReference>
<gene>
    <name evidence="9" type="ORF">BV898_04400</name>
</gene>
<dbReference type="InterPro" id="IPR034642">
    <property type="entry name" value="Proteasome_subunit_alpha6"/>
</dbReference>
<dbReference type="EMBL" id="MTYJ01000021">
    <property type="protein sequence ID" value="OQV21831.1"/>
    <property type="molecule type" value="Genomic_DNA"/>
</dbReference>
<dbReference type="CDD" id="cd03754">
    <property type="entry name" value="proteasome_alpha_type_6"/>
    <property type="match status" value="1"/>
</dbReference>
<dbReference type="InterPro" id="IPR000426">
    <property type="entry name" value="Proteasome_asu_N"/>
</dbReference>
<dbReference type="GO" id="GO:0006511">
    <property type="term" value="P:ubiquitin-dependent protein catabolic process"/>
    <property type="evidence" value="ECO:0007669"/>
    <property type="project" value="InterPro"/>
</dbReference>
<comment type="function">
    <text evidence="1">The proteasome is a multicatalytic proteinase complex which is characterized by its ability to cleave peptides with Arg, Phe, Tyr, Leu, and Glu adjacent to the leaving group at neutral or slightly basic pH. The proteasome has an ATP-dependent proteolytic activity.</text>
</comment>
<dbReference type="GO" id="GO:0005634">
    <property type="term" value="C:nucleus"/>
    <property type="evidence" value="ECO:0007669"/>
    <property type="project" value="UniProtKB-SubCell"/>
</dbReference>
<dbReference type="Proteomes" id="UP000192578">
    <property type="component" value="Unassembled WGS sequence"/>
</dbReference>
<dbReference type="InterPro" id="IPR050115">
    <property type="entry name" value="Proteasome_alpha"/>
</dbReference>
<evidence type="ECO:0000256" key="1">
    <source>
        <dbReference type="ARBA" id="ARBA00002000"/>
    </source>
</evidence>
<dbReference type="PROSITE" id="PS51475">
    <property type="entry name" value="PROTEASOME_ALPHA_2"/>
    <property type="match status" value="1"/>
</dbReference>
<dbReference type="GO" id="GO:0019773">
    <property type="term" value="C:proteasome core complex, alpha-subunit complex"/>
    <property type="evidence" value="ECO:0007669"/>
    <property type="project" value="UniProtKB-UniRule"/>
</dbReference>
<keyword evidence="3 6" id="KW-0647">Proteasome</keyword>
<dbReference type="InterPro" id="IPR029055">
    <property type="entry name" value="Ntn_hydrolases_N"/>
</dbReference>
<comment type="subunit">
    <text evidence="5">The 26S proteasome consists of a 20S proteasome core and two 19S regulatory subunits. The 20S proteasome core is composed of 28 subunits that are arranged in four stacked rings, resulting in a barrel-shaped structure. The two end rings are each formed by seven alpha subunits, and the two central rings are each formed by seven beta subunits. The catalytic chamber with the active sites is on the inside of the barrel.</text>
</comment>
<dbReference type="PANTHER" id="PTHR11599">
    <property type="entry name" value="PROTEASOME SUBUNIT ALPHA/BETA"/>
    <property type="match status" value="1"/>
</dbReference>
<dbReference type="InterPro" id="IPR001353">
    <property type="entry name" value="Proteasome_sua/b"/>
</dbReference>
<reference evidence="10" key="1">
    <citation type="submission" date="2017-01" db="EMBL/GenBank/DDBJ databases">
        <title>Comparative genomics of anhydrobiosis in the tardigrade Hypsibius dujardini.</title>
        <authorList>
            <person name="Yoshida Y."/>
            <person name="Koutsovoulos G."/>
            <person name="Laetsch D."/>
            <person name="Stevens L."/>
            <person name="Kumar S."/>
            <person name="Horikawa D."/>
            <person name="Ishino K."/>
            <person name="Komine S."/>
            <person name="Tomita M."/>
            <person name="Blaxter M."/>
            <person name="Arakawa K."/>
        </authorList>
    </citation>
    <scope>NUCLEOTIDE SEQUENCE [LARGE SCALE GENOMIC DNA]</scope>
    <source>
        <strain evidence="10">Z151</strain>
    </source>
</reference>
<proteinExistence type="inferred from homology"/>
<keyword evidence="10" id="KW-1185">Reference proteome</keyword>
<accession>A0A1W0X334</accession>
<sequence>MSRASSSGFDRYLTIFSPEGRLYQVEYAFKAISVTGHTSVGLKGTNLAVVVTQKKVPDRLLNPASVSNVYKLTESHGCVMTGLVGDARSQVDRARSEAAEWKYKYGYEIPLDMLCRRLADINQVYTQNAFMRPLGCSMMMIGYDAEKGPQLYKTDPAGFYCGFRGIGVGAKQAEVNAFLEKALKAQPVLKDEEVIEMALNCFCTVMAQEFKASEMEVAIVTKDDTVFRVLSEKEIEQHLVSLSEKD</sequence>
<dbReference type="FunFam" id="3.60.20.10:FF:000055">
    <property type="entry name" value="Proteasome subunit alpha type"/>
    <property type="match status" value="1"/>
</dbReference>
<dbReference type="Pfam" id="PF00227">
    <property type="entry name" value="Proteasome"/>
    <property type="match status" value="1"/>
</dbReference>
<comment type="caution">
    <text evidence="9">The sequence shown here is derived from an EMBL/GenBank/DDBJ whole genome shotgun (WGS) entry which is preliminary data.</text>
</comment>
<comment type="similarity">
    <text evidence="6 7">Belongs to the peptidase T1A family.</text>
</comment>
<protein>
    <recommendedName>
        <fullName evidence="7">Proteasome subunit alpha type</fullName>
    </recommendedName>
</protein>
<evidence type="ECO:0000256" key="4">
    <source>
        <dbReference type="ARBA" id="ARBA00023242"/>
    </source>
</evidence>
<evidence type="ECO:0000256" key="6">
    <source>
        <dbReference type="PROSITE-ProRule" id="PRU00808"/>
    </source>
</evidence>
<keyword evidence="2 7" id="KW-0963">Cytoplasm</keyword>
<dbReference type="PROSITE" id="PS00388">
    <property type="entry name" value="PROTEASOME_ALPHA_1"/>
    <property type="match status" value="1"/>
</dbReference>
<evidence type="ECO:0000256" key="2">
    <source>
        <dbReference type="ARBA" id="ARBA00022490"/>
    </source>
</evidence>
<dbReference type="Pfam" id="PF10584">
    <property type="entry name" value="Proteasome_A_N"/>
    <property type="match status" value="1"/>
</dbReference>